<proteinExistence type="predicted"/>
<evidence type="ECO:0000259" key="1">
    <source>
        <dbReference type="Pfam" id="PF13843"/>
    </source>
</evidence>
<dbReference type="PANTHER" id="PTHR46599">
    <property type="entry name" value="PIGGYBAC TRANSPOSABLE ELEMENT-DERIVED PROTEIN 4"/>
    <property type="match status" value="1"/>
</dbReference>
<organism evidence="2 3">
    <name type="scientific">Zopfia rhizophila CBS 207.26</name>
    <dbReference type="NCBI Taxonomy" id="1314779"/>
    <lineage>
        <taxon>Eukaryota</taxon>
        <taxon>Fungi</taxon>
        <taxon>Dikarya</taxon>
        <taxon>Ascomycota</taxon>
        <taxon>Pezizomycotina</taxon>
        <taxon>Dothideomycetes</taxon>
        <taxon>Dothideomycetes incertae sedis</taxon>
        <taxon>Zopfiaceae</taxon>
        <taxon>Zopfia</taxon>
    </lineage>
</organism>
<feature type="domain" description="PiggyBac transposable element-derived protein" evidence="1">
    <location>
        <begin position="1"/>
        <end position="133"/>
    </location>
</feature>
<dbReference type="Proteomes" id="UP000800200">
    <property type="component" value="Unassembled WGS sequence"/>
</dbReference>
<gene>
    <name evidence="2" type="ORF">K469DRAFT_529021</name>
</gene>
<dbReference type="OrthoDB" id="3777254at2759"/>
<keyword evidence="3" id="KW-1185">Reference proteome</keyword>
<dbReference type="AlphaFoldDB" id="A0A6A6D920"/>
<protein>
    <recommendedName>
        <fullName evidence="1">PiggyBac transposable element-derived protein domain-containing protein</fullName>
    </recommendedName>
</protein>
<dbReference type="EMBL" id="ML994720">
    <property type="protein sequence ID" value="KAF2175927.1"/>
    <property type="molecule type" value="Genomic_DNA"/>
</dbReference>
<accession>A0A6A6D920</accession>
<sequence length="133" mass="15515">YWEPGRHLAIDESIIPFTGRAREIVEIPNKPDPIGFKAWQLCDNAYPLDWLFHARGTNYNAGEGPQDLDPRWRLEEGWSPTHGLVLELLHRQVDGQRLYPPNKHYVWFDNLFITVRLLEQLREWGIAAAGTVR</sequence>
<dbReference type="PANTHER" id="PTHR46599:SF3">
    <property type="entry name" value="PIGGYBAC TRANSPOSABLE ELEMENT-DERIVED PROTEIN 4"/>
    <property type="match status" value="1"/>
</dbReference>
<feature type="non-terminal residue" evidence="2">
    <location>
        <position position="1"/>
    </location>
</feature>
<evidence type="ECO:0000313" key="3">
    <source>
        <dbReference type="Proteomes" id="UP000800200"/>
    </source>
</evidence>
<name>A0A6A6D920_9PEZI</name>
<dbReference type="InterPro" id="IPR029526">
    <property type="entry name" value="PGBD"/>
</dbReference>
<evidence type="ECO:0000313" key="2">
    <source>
        <dbReference type="EMBL" id="KAF2175927.1"/>
    </source>
</evidence>
<dbReference type="Pfam" id="PF13843">
    <property type="entry name" value="DDE_Tnp_1_7"/>
    <property type="match status" value="1"/>
</dbReference>
<reference evidence="2" key="1">
    <citation type="journal article" date="2020" name="Stud. Mycol.">
        <title>101 Dothideomycetes genomes: a test case for predicting lifestyles and emergence of pathogens.</title>
        <authorList>
            <person name="Haridas S."/>
            <person name="Albert R."/>
            <person name="Binder M."/>
            <person name="Bloem J."/>
            <person name="Labutti K."/>
            <person name="Salamov A."/>
            <person name="Andreopoulos B."/>
            <person name="Baker S."/>
            <person name="Barry K."/>
            <person name="Bills G."/>
            <person name="Bluhm B."/>
            <person name="Cannon C."/>
            <person name="Castanera R."/>
            <person name="Culley D."/>
            <person name="Daum C."/>
            <person name="Ezra D."/>
            <person name="Gonzalez J."/>
            <person name="Henrissat B."/>
            <person name="Kuo A."/>
            <person name="Liang C."/>
            <person name="Lipzen A."/>
            <person name="Lutzoni F."/>
            <person name="Magnuson J."/>
            <person name="Mondo S."/>
            <person name="Nolan M."/>
            <person name="Ohm R."/>
            <person name="Pangilinan J."/>
            <person name="Park H.-J."/>
            <person name="Ramirez L."/>
            <person name="Alfaro M."/>
            <person name="Sun H."/>
            <person name="Tritt A."/>
            <person name="Yoshinaga Y."/>
            <person name="Zwiers L.-H."/>
            <person name="Turgeon B."/>
            <person name="Goodwin S."/>
            <person name="Spatafora J."/>
            <person name="Crous P."/>
            <person name="Grigoriev I."/>
        </authorList>
    </citation>
    <scope>NUCLEOTIDE SEQUENCE</scope>
    <source>
        <strain evidence="2">CBS 207.26</strain>
    </source>
</reference>
<feature type="non-terminal residue" evidence="2">
    <location>
        <position position="133"/>
    </location>
</feature>